<keyword evidence="1 4" id="KW-0349">Heme</keyword>
<dbReference type="GO" id="GO:0046872">
    <property type="term" value="F:metal ion binding"/>
    <property type="evidence" value="ECO:0007669"/>
    <property type="project" value="UniProtKB-KW"/>
</dbReference>
<organism evidence="7 8">
    <name type="scientific">Roseibium aggregatum</name>
    <dbReference type="NCBI Taxonomy" id="187304"/>
    <lineage>
        <taxon>Bacteria</taxon>
        <taxon>Pseudomonadati</taxon>
        <taxon>Pseudomonadota</taxon>
        <taxon>Alphaproteobacteria</taxon>
        <taxon>Hyphomicrobiales</taxon>
        <taxon>Stappiaceae</taxon>
        <taxon>Roseibium</taxon>
    </lineage>
</organism>
<dbReference type="RefSeq" id="WP_023001474.1">
    <property type="nucleotide sequence ID" value="NZ_CP045618.1"/>
</dbReference>
<evidence type="ECO:0000313" key="7">
    <source>
        <dbReference type="EMBL" id="CTQ46753.1"/>
    </source>
</evidence>
<keyword evidence="2 4" id="KW-0479">Metal-binding</keyword>
<evidence type="ECO:0000259" key="6">
    <source>
        <dbReference type="PROSITE" id="PS51007"/>
    </source>
</evidence>
<dbReference type="InterPro" id="IPR009056">
    <property type="entry name" value="Cyt_c-like_dom"/>
</dbReference>
<dbReference type="GO" id="GO:0009055">
    <property type="term" value="F:electron transfer activity"/>
    <property type="evidence" value="ECO:0007669"/>
    <property type="project" value="InterPro"/>
</dbReference>
<keyword evidence="8" id="KW-1185">Reference proteome</keyword>
<protein>
    <submittedName>
        <fullName evidence="7">Cytochrome c551</fullName>
    </submittedName>
</protein>
<accession>A0A0M6YB62</accession>
<evidence type="ECO:0000256" key="3">
    <source>
        <dbReference type="ARBA" id="ARBA00023004"/>
    </source>
</evidence>
<proteinExistence type="predicted"/>
<dbReference type="AlphaFoldDB" id="A0A0M6YB62"/>
<feature type="domain" description="Cytochrome c" evidence="6">
    <location>
        <begin position="22"/>
        <end position="103"/>
    </location>
</feature>
<keyword evidence="5" id="KW-0732">Signal</keyword>
<evidence type="ECO:0000313" key="8">
    <source>
        <dbReference type="Proteomes" id="UP000048926"/>
    </source>
</evidence>
<feature type="signal peptide" evidence="5">
    <location>
        <begin position="1"/>
        <end position="21"/>
    </location>
</feature>
<sequence>MLKTLLTIAFCLLAITSLALAEEQETPAALVNLVRQDCGSCHGMTLKGGLGPDIRPDALGHYDIDTLSTVVLDGIPKTAMPPWRPILSEADARKIAEYLLKGDTK</sequence>
<dbReference type="Pfam" id="PF13442">
    <property type="entry name" value="Cytochrome_CBB3"/>
    <property type="match status" value="1"/>
</dbReference>
<gene>
    <name evidence="7" type="primary">cccA</name>
    <name evidence="7" type="ORF">LAL4801_05212</name>
</gene>
<dbReference type="EMBL" id="CXST01000004">
    <property type="protein sequence ID" value="CTQ46753.1"/>
    <property type="molecule type" value="Genomic_DNA"/>
</dbReference>
<evidence type="ECO:0000256" key="4">
    <source>
        <dbReference type="PROSITE-ProRule" id="PRU00433"/>
    </source>
</evidence>
<evidence type="ECO:0000256" key="1">
    <source>
        <dbReference type="ARBA" id="ARBA00022617"/>
    </source>
</evidence>
<dbReference type="Gene3D" id="1.10.760.10">
    <property type="entry name" value="Cytochrome c-like domain"/>
    <property type="match status" value="1"/>
</dbReference>
<dbReference type="SUPFAM" id="SSF46626">
    <property type="entry name" value="Cytochrome c"/>
    <property type="match status" value="1"/>
</dbReference>
<dbReference type="InterPro" id="IPR036909">
    <property type="entry name" value="Cyt_c-like_dom_sf"/>
</dbReference>
<dbReference type="GO" id="GO:0020037">
    <property type="term" value="F:heme binding"/>
    <property type="evidence" value="ECO:0007669"/>
    <property type="project" value="InterPro"/>
</dbReference>
<feature type="chain" id="PRO_5005807814" evidence="5">
    <location>
        <begin position="22"/>
        <end position="105"/>
    </location>
</feature>
<dbReference type="PROSITE" id="PS51007">
    <property type="entry name" value="CYTC"/>
    <property type="match status" value="1"/>
</dbReference>
<name>A0A0M6YB62_9HYPH</name>
<dbReference type="OrthoDB" id="8689082at2"/>
<evidence type="ECO:0000256" key="2">
    <source>
        <dbReference type="ARBA" id="ARBA00022723"/>
    </source>
</evidence>
<keyword evidence="3 4" id="KW-0408">Iron</keyword>
<reference evidence="8" key="1">
    <citation type="submission" date="2015-07" db="EMBL/GenBank/DDBJ databases">
        <authorList>
            <person name="Rodrigo-Torres Lidia"/>
            <person name="Arahal R.David."/>
        </authorList>
    </citation>
    <scope>NUCLEOTIDE SEQUENCE [LARGE SCALE GENOMIC DNA]</scope>
    <source>
        <strain evidence="8">CECT 4801</strain>
    </source>
</reference>
<dbReference type="Proteomes" id="UP000048926">
    <property type="component" value="Unassembled WGS sequence"/>
</dbReference>
<evidence type="ECO:0000256" key="5">
    <source>
        <dbReference type="SAM" id="SignalP"/>
    </source>
</evidence>